<dbReference type="InterPro" id="IPR004176">
    <property type="entry name" value="Clp_R_N"/>
</dbReference>
<keyword evidence="4" id="KW-0645">Protease</keyword>
<proteinExistence type="predicted"/>
<accession>A0ABW1B125</accession>
<feature type="domain" description="Clp R" evidence="3">
    <location>
        <begin position="2"/>
        <end position="217"/>
    </location>
</feature>
<feature type="region of interest" description="Disordered" evidence="2">
    <location>
        <begin position="100"/>
        <end position="158"/>
    </location>
</feature>
<dbReference type="Gene3D" id="1.10.1780.10">
    <property type="entry name" value="Clp, N-terminal domain"/>
    <property type="match status" value="1"/>
</dbReference>
<protein>
    <submittedName>
        <fullName evidence="4">Clp protease N-terminal domain-containing protein</fullName>
    </submittedName>
</protein>
<dbReference type="GO" id="GO:0008233">
    <property type="term" value="F:peptidase activity"/>
    <property type="evidence" value="ECO:0007669"/>
    <property type="project" value="UniProtKB-KW"/>
</dbReference>
<dbReference type="InterPro" id="IPR036628">
    <property type="entry name" value="Clp_N_dom_sf"/>
</dbReference>
<reference evidence="5" key="1">
    <citation type="journal article" date="2019" name="Int. J. Syst. Evol. Microbiol.">
        <title>The Global Catalogue of Microorganisms (GCM) 10K type strain sequencing project: providing services to taxonomists for standard genome sequencing and annotation.</title>
        <authorList>
            <consortium name="The Broad Institute Genomics Platform"/>
            <consortium name="The Broad Institute Genome Sequencing Center for Infectious Disease"/>
            <person name="Wu L."/>
            <person name="Ma J."/>
        </authorList>
    </citation>
    <scope>NUCLEOTIDE SEQUENCE [LARGE SCALE GENOMIC DNA]</scope>
    <source>
        <strain evidence="5">JCM 9918</strain>
    </source>
</reference>
<evidence type="ECO:0000256" key="2">
    <source>
        <dbReference type="SAM" id="MobiDB-lite"/>
    </source>
</evidence>
<keyword evidence="1" id="KW-0677">Repeat</keyword>
<feature type="compositionally biased region" description="Gly residues" evidence="2">
    <location>
        <begin position="129"/>
        <end position="138"/>
    </location>
</feature>
<evidence type="ECO:0000256" key="1">
    <source>
        <dbReference type="PROSITE-ProRule" id="PRU01251"/>
    </source>
</evidence>
<dbReference type="GO" id="GO:0006508">
    <property type="term" value="P:proteolysis"/>
    <property type="evidence" value="ECO:0007669"/>
    <property type="project" value="UniProtKB-KW"/>
</dbReference>
<evidence type="ECO:0000259" key="3">
    <source>
        <dbReference type="PROSITE" id="PS51903"/>
    </source>
</evidence>
<organism evidence="4 5">
    <name type="scientific">Streptomyces heilongjiangensis</name>
    <dbReference type="NCBI Taxonomy" id="945052"/>
    <lineage>
        <taxon>Bacteria</taxon>
        <taxon>Bacillati</taxon>
        <taxon>Actinomycetota</taxon>
        <taxon>Actinomycetes</taxon>
        <taxon>Kitasatosporales</taxon>
        <taxon>Streptomycetaceae</taxon>
        <taxon>Streptomyces</taxon>
    </lineage>
</organism>
<gene>
    <name evidence="4" type="ORF">ACFQGO_02395</name>
</gene>
<dbReference type="SUPFAM" id="SSF81923">
    <property type="entry name" value="Double Clp-N motif"/>
    <property type="match status" value="2"/>
</dbReference>
<dbReference type="EMBL" id="JBHSNZ010000002">
    <property type="protein sequence ID" value="MFC5806365.1"/>
    <property type="molecule type" value="Genomic_DNA"/>
</dbReference>
<name>A0ABW1B125_9ACTN</name>
<dbReference type="RefSeq" id="WP_272167813.1">
    <property type="nucleotide sequence ID" value="NZ_JAQOSL010000001.1"/>
</dbReference>
<comment type="caution">
    <text evidence="4">The sequence shown here is derived from an EMBL/GenBank/DDBJ whole genome shotgun (WGS) entry which is preliminary data.</text>
</comment>
<keyword evidence="5" id="KW-1185">Reference proteome</keyword>
<dbReference type="Pfam" id="PF02861">
    <property type="entry name" value="Clp_N"/>
    <property type="match status" value="1"/>
</dbReference>
<dbReference type="PROSITE" id="PS51903">
    <property type="entry name" value="CLP_R"/>
    <property type="match status" value="1"/>
</dbReference>
<sequence>MCERFTKDARAVVLGAGGHAERSSADKATEKHLLLALLDRRASRASFALASLGLADDRGLVVQALAGARRRGGLTRADADALSDLGIDLAQIVSRVEEAQGRGALEPGRRRDDDGAAGGADSGIESGAERGGGGGRGGRSARARRSGHRPLTRDAKDVLTRSLRVAQSHRDRHIGDEHLLLALTTRPGVAAEVLADHGVTYASLERVLYGAGEARAS</sequence>
<feature type="compositionally biased region" description="Basic residues" evidence="2">
    <location>
        <begin position="139"/>
        <end position="150"/>
    </location>
</feature>
<keyword evidence="4" id="KW-0378">Hydrolase</keyword>
<dbReference type="Proteomes" id="UP001596112">
    <property type="component" value="Unassembled WGS sequence"/>
</dbReference>
<evidence type="ECO:0000313" key="4">
    <source>
        <dbReference type="EMBL" id="MFC5806365.1"/>
    </source>
</evidence>
<evidence type="ECO:0000313" key="5">
    <source>
        <dbReference type="Proteomes" id="UP001596112"/>
    </source>
</evidence>